<dbReference type="OrthoDB" id="8911164at2"/>
<proteinExistence type="predicted"/>
<dbReference type="RefSeq" id="WP_112991785.1">
    <property type="nucleotide sequence ID" value="NZ_PTLZ01000002.1"/>
</dbReference>
<gene>
    <name evidence="1" type="ORF">EV677_1732</name>
</gene>
<dbReference type="Proteomes" id="UP000294737">
    <property type="component" value="Unassembled WGS sequence"/>
</dbReference>
<comment type="caution">
    <text evidence="1">The sequence shown here is derived from an EMBL/GenBank/DDBJ whole genome shotgun (WGS) entry which is preliminary data.</text>
</comment>
<name>A0A4R6G5H0_9BURK</name>
<organism evidence="1 2">
    <name type="scientific">Herminiimonas fonticola</name>
    <dbReference type="NCBI Taxonomy" id="303380"/>
    <lineage>
        <taxon>Bacteria</taxon>
        <taxon>Pseudomonadati</taxon>
        <taxon>Pseudomonadota</taxon>
        <taxon>Betaproteobacteria</taxon>
        <taxon>Burkholderiales</taxon>
        <taxon>Oxalobacteraceae</taxon>
        <taxon>Herminiimonas</taxon>
    </lineage>
</organism>
<dbReference type="EMBL" id="SNWF01000005">
    <property type="protein sequence ID" value="TDN89672.1"/>
    <property type="molecule type" value="Genomic_DNA"/>
</dbReference>
<reference evidence="1 2" key="1">
    <citation type="submission" date="2019-03" db="EMBL/GenBank/DDBJ databases">
        <title>Genomic Encyclopedia of Type Strains, Phase IV (KMG-IV): sequencing the most valuable type-strain genomes for metagenomic binning, comparative biology and taxonomic classification.</title>
        <authorList>
            <person name="Goeker M."/>
        </authorList>
    </citation>
    <scope>NUCLEOTIDE SEQUENCE [LARGE SCALE GENOMIC DNA]</scope>
    <source>
        <strain evidence="1 2">DSM 18555</strain>
    </source>
</reference>
<evidence type="ECO:0000313" key="1">
    <source>
        <dbReference type="EMBL" id="TDN89672.1"/>
    </source>
</evidence>
<sequence length="127" mass="14250">MSQSEKKDEWSALLESQQQELLNMSAAELLDGEDIDALRKEKLSLLSAARAEIGRRRLAAAKTGLALKTAAHETKTDVIDIQTARAFVQSAMNDPRYTLAARKLDEMSDEDVVRIYQQLQKLRSDSE</sequence>
<protein>
    <submittedName>
        <fullName evidence="1">Uncharacterized protein</fullName>
    </submittedName>
</protein>
<dbReference type="AlphaFoldDB" id="A0A4R6G5H0"/>
<accession>A0A4R6G5H0</accession>
<evidence type="ECO:0000313" key="2">
    <source>
        <dbReference type="Proteomes" id="UP000294737"/>
    </source>
</evidence>
<keyword evidence="2" id="KW-1185">Reference proteome</keyword>